<organism evidence="2 3">
    <name type="scientific">Geodermatophilus sabuli</name>
    <dbReference type="NCBI Taxonomy" id="1564158"/>
    <lineage>
        <taxon>Bacteria</taxon>
        <taxon>Bacillati</taxon>
        <taxon>Actinomycetota</taxon>
        <taxon>Actinomycetes</taxon>
        <taxon>Geodermatophilales</taxon>
        <taxon>Geodermatophilaceae</taxon>
        <taxon>Geodermatophilus</taxon>
    </lineage>
</organism>
<dbReference type="InterPro" id="IPR036291">
    <property type="entry name" value="NAD(P)-bd_dom_sf"/>
</dbReference>
<evidence type="ECO:0000259" key="1">
    <source>
        <dbReference type="Pfam" id="PF13460"/>
    </source>
</evidence>
<accession>A0A7K3W604</accession>
<comment type="caution">
    <text evidence="2">The sequence shown here is derived from an EMBL/GenBank/DDBJ whole genome shotgun (WGS) entry which is preliminary data.</text>
</comment>
<dbReference type="Pfam" id="PF13460">
    <property type="entry name" value="NAD_binding_10"/>
    <property type="match status" value="1"/>
</dbReference>
<dbReference type="AlphaFoldDB" id="A0A7K3W604"/>
<dbReference type="RefSeq" id="WP_163482643.1">
    <property type="nucleotide sequence ID" value="NZ_JAAGWF010000017.1"/>
</dbReference>
<sequence>MRIVVTGASGQLGRLVVEELLARGVPADQLLAAGRTEAKLADLAARGVPTAVVDYDSPATLDAAFTAGDTVLLISGNAVGQRIRQHTAVVDAAVRAGAERLVYTSVLSADRQWLMTPEHLGTEQAVKDSGLPATLLRHGWYSENYASVLAKARTTGEVVDSAGEGRVASASRADFAAGIAAVLSTAGHDGAVYEFSGDTAWTFEELAATCAEILGRDVVHRSVSSEEHAARLSAAGLDEGTVGFLVGMDAAIRDGVLGLQTGDLSRLSGRPTTPLADTLRAAG</sequence>
<dbReference type="Proteomes" id="UP000470246">
    <property type="component" value="Unassembled WGS sequence"/>
</dbReference>
<dbReference type="EMBL" id="JAAGWF010000017">
    <property type="protein sequence ID" value="NEK59267.1"/>
    <property type="molecule type" value="Genomic_DNA"/>
</dbReference>
<dbReference type="Gene3D" id="3.40.50.720">
    <property type="entry name" value="NAD(P)-binding Rossmann-like Domain"/>
    <property type="match status" value="1"/>
</dbReference>
<feature type="domain" description="NAD(P)-binding" evidence="1">
    <location>
        <begin position="7"/>
        <end position="184"/>
    </location>
</feature>
<protein>
    <submittedName>
        <fullName evidence="2">SDR family oxidoreductase</fullName>
    </submittedName>
</protein>
<name>A0A7K3W604_9ACTN</name>
<keyword evidence="3" id="KW-1185">Reference proteome</keyword>
<dbReference type="InterPro" id="IPR052718">
    <property type="entry name" value="NmrA-type_oxidoreductase"/>
</dbReference>
<dbReference type="SUPFAM" id="SSF51735">
    <property type="entry name" value="NAD(P)-binding Rossmann-fold domains"/>
    <property type="match status" value="1"/>
</dbReference>
<proteinExistence type="predicted"/>
<dbReference type="PANTHER" id="PTHR47129:SF1">
    <property type="entry name" value="NMRA-LIKE DOMAIN-CONTAINING PROTEIN"/>
    <property type="match status" value="1"/>
</dbReference>
<dbReference type="Gene3D" id="3.90.25.10">
    <property type="entry name" value="UDP-galactose 4-epimerase, domain 1"/>
    <property type="match status" value="1"/>
</dbReference>
<dbReference type="CDD" id="cd05269">
    <property type="entry name" value="TMR_SDR_a"/>
    <property type="match status" value="1"/>
</dbReference>
<evidence type="ECO:0000313" key="2">
    <source>
        <dbReference type="EMBL" id="NEK59267.1"/>
    </source>
</evidence>
<reference evidence="2 3" key="1">
    <citation type="submission" date="2020-02" db="EMBL/GenBank/DDBJ databases">
        <title>Geodermatophilus sabuli CPCC 205279 I12A-02694.</title>
        <authorList>
            <person name="Jiang Z."/>
        </authorList>
    </citation>
    <scope>NUCLEOTIDE SEQUENCE [LARGE SCALE GENOMIC DNA]</scope>
    <source>
        <strain evidence="2 3">I12A-02694</strain>
    </source>
</reference>
<gene>
    <name evidence="2" type="ORF">GCU56_15485</name>
</gene>
<evidence type="ECO:0000313" key="3">
    <source>
        <dbReference type="Proteomes" id="UP000470246"/>
    </source>
</evidence>
<dbReference type="InterPro" id="IPR016040">
    <property type="entry name" value="NAD(P)-bd_dom"/>
</dbReference>
<dbReference type="PANTHER" id="PTHR47129">
    <property type="entry name" value="QUINONE OXIDOREDUCTASE 2"/>
    <property type="match status" value="1"/>
</dbReference>